<sequence length="291" mass="33350">MKKLFLIILSLFSINSFSQTGYAYFAELPQQLTFAGEKVPLEYADVRESLKRSMLTVMYMHSTTMQILARTTRYFPVVVPILKEQGIPEDFKYLMMAESQLNPNAASAAGARSFWQFIESTAKQYGLETGGNVDMRYDIESATRAACRYLKDAYKKYGSWTMAAASYNVGMAGVSNRASKQSVENYYDLHLPEETMRYVFNILAYKAVTLNPAKYGFELRKEDYLQPYKNFRYVEVSGAKIDWSQVAADNGTNYKMLRTLNPWIRSYEYESKSARTFRVAIATGDFRTLGH</sequence>
<dbReference type="PANTHER" id="PTHR37423">
    <property type="entry name" value="SOLUBLE LYTIC MUREIN TRANSGLYCOSYLASE-RELATED"/>
    <property type="match status" value="1"/>
</dbReference>
<dbReference type="Proteomes" id="UP000027616">
    <property type="component" value="Chromosome I"/>
</dbReference>
<dbReference type="AlphaFoldDB" id="A0A060RAB1"/>
<protein>
    <submittedName>
        <fullName evidence="4">Membrane-bound lytic murein transglycosylase D</fullName>
        <ecNumber evidence="4">3.2.1.-</ecNumber>
    </submittedName>
</protein>
<dbReference type="OrthoDB" id="9815002at2"/>
<dbReference type="Gene3D" id="1.10.530.10">
    <property type="match status" value="1"/>
</dbReference>
<dbReference type="CDD" id="cd16894">
    <property type="entry name" value="MltD-like"/>
    <property type="match status" value="1"/>
</dbReference>
<dbReference type="PANTHER" id="PTHR37423:SF2">
    <property type="entry name" value="MEMBRANE-BOUND LYTIC MUREIN TRANSGLYCOSYLASE C"/>
    <property type="match status" value="1"/>
</dbReference>
<evidence type="ECO:0000313" key="4">
    <source>
        <dbReference type="EMBL" id="CDN30733.1"/>
    </source>
</evidence>
<dbReference type="EMBL" id="HG934468">
    <property type="protein sequence ID" value="CDN30733.1"/>
    <property type="molecule type" value="Genomic_DNA"/>
</dbReference>
<dbReference type="KEGG" id="rbc:BN938_0628"/>
<dbReference type="InterPro" id="IPR023346">
    <property type="entry name" value="Lysozyme-like_dom_sf"/>
</dbReference>
<dbReference type="STRING" id="1433126.BN938_0628"/>
<accession>A0A060RAB1</accession>
<dbReference type="GO" id="GO:0016798">
    <property type="term" value="F:hydrolase activity, acting on glycosyl bonds"/>
    <property type="evidence" value="ECO:0007669"/>
    <property type="project" value="UniProtKB-KW"/>
</dbReference>
<dbReference type="Pfam" id="PF01464">
    <property type="entry name" value="SLT"/>
    <property type="match status" value="1"/>
</dbReference>
<evidence type="ECO:0000313" key="5">
    <source>
        <dbReference type="Proteomes" id="UP000027616"/>
    </source>
</evidence>
<evidence type="ECO:0000259" key="3">
    <source>
        <dbReference type="Pfam" id="PF01464"/>
    </source>
</evidence>
<keyword evidence="4" id="KW-0378">Hydrolase</keyword>
<dbReference type="HOGENOM" id="CLU_009520_1_1_10"/>
<gene>
    <name evidence="4" type="ORF">BN938_0628</name>
</gene>
<dbReference type="PATRIC" id="fig|1433126.3.peg.625"/>
<dbReference type="eggNOG" id="COG0741">
    <property type="taxonomic scope" value="Bacteria"/>
</dbReference>
<feature type="signal peptide" evidence="2">
    <location>
        <begin position="1"/>
        <end position="18"/>
    </location>
</feature>
<proteinExistence type="inferred from homology"/>
<dbReference type="InterPro" id="IPR008258">
    <property type="entry name" value="Transglycosylase_SLT_dom_1"/>
</dbReference>
<keyword evidence="4" id="KW-0326">Glycosidase</keyword>
<evidence type="ECO:0000256" key="1">
    <source>
        <dbReference type="ARBA" id="ARBA00007734"/>
    </source>
</evidence>
<feature type="chain" id="PRO_5001585763" evidence="2">
    <location>
        <begin position="19"/>
        <end position="291"/>
    </location>
</feature>
<name>A0A060RAB1_9BACT</name>
<dbReference type="SUPFAM" id="SSF53955">
    <property type="entry name" value="Lysozyme-like"/>
    <property type="match status" value="1"/>
</dbReference>
<evidence type="ECO:0000256" key="2">
    <source>
        <dbReference type="SAM" id="SignalP"/>
    </source>
</evidence>
<reference evidence="4 5" key="1">
    <citation type="journal article" date="2015" name="Genome Announc.">
        <title>Complete Genome Sequence of the Novel Leech Symbiont Mucinivorans hirudinis M3T.</title>
        <authorList>
            <person name="Nelson M.C."/>
            <person name="Bomar L."/>
            <person name="Graf J."/>
        </authorList>
    </citation>
    <scope>NUCLEOTIDE SEQUENCE [LARGE SCALE GENOMIC DNA]</scope>
    <source>
        <strain evidence="5">M3</strain>
    </source>
</reference>
<keyword evidence="5" id="KW-1185">Reference proteome</keyword>
<comment type="similarity">
    <text evidence="1">Belongs to the transglycosylase Slt family.</text>
</comment>
<keyword evidence="2" id="KW-0732">Signal</keyword>
<organism evidence="4 5">
    <name type="scientific">Mucinivorans hirudinis</name>
    <dbReference type="NCBI Taxonomy" id="1433126"/>
    <lineage>
        <taxon>Bacteria</taxon>
        <taxon>Pseudomonadati</taxon>
        <taxon>Bacteroidota</taxon>
        <taxon>Bacteroidia</taxon>
        <taxon>Bacteroidales</taxon>
        <taxon>Rikenellaceae</taxon>
        <taxon>Mucinivorans</taxon>
    </lineage>
</organism>
<feature type="domain" description="Transglycosylase SLT" evidence="3">
    <location>
        <begin position="88"/>
        <end position="182"/>
    </location>
</feature>
<dbReference type="EC" id="3.2.1.-" evidence="4"/>